<dbReference type="SUPFAM" id="SSF141694">
    <property type="entry name" value="AF2212/PG0164-like"/>
    <property type="match status" value="1"/>
</dbReference>
<gene>
    <name evidence="1" type="ORF">BJ968_001121</name>
</gene>
<keyword evidence="2" id="KW-1185">Reference proteome</keyword>
<dbReference type="Pfam" id="PF08922">
    <property type="entry name" value="DUF1905"/>
    <property type="match status" value="1"/>
</dbReference>
<evidence type="ECO:0008006" key="3">
    <source>
        <dbReference type="Google" id="ProtNLM"/>
    </source>
</evidence>
<organism evidence="1 2">
    <name type="scientific">Kineococcus aurantiacus</name>
    <dbReference type="NCBI Taxonomy" id="37633"/>
    <lineage>
        <taxon>Bacteria</taxon>
        <taxon>Bacillati</taxon>
        <taxon>Actinomycetota</taxon>
        <taxon>Actinomycetes</taxon>
        <taxon>Kineosporiales</taxon>
        <taxon>Kineosporiaceae</taxon>
        <taxon>Kineococcus</taxon>
    </lineage>
</organism>
<name>A0A7Y9DHP4_9ACTN</name>
<dbReference type="AlphaFoldDB" id="A0A7Y9DHP4"/>
<dbReference type="RefSeq" id="WP_179749983.1">
    <property type="nucleotide sequence ID" value="NZ_BAAAGN010000005.1"/>
</dbReference>
<dbReference type="InterPro" id="IPR037079">
    <property type="entry name" value="AF2212/PG0164-like_sf"/>
</dbReference>
<accession>A0A7Y9DHP4</accession>
<dbReference type="Proteomes" id="UP000521922">
    <property type="component" value="Unassembled WGS sequence"/>
</dbReference>
<comment type="caution">
    <text evidence="1">The sequence shown here is derived from an EMBL/GenBank/DDBJ whole genome shotgun (WGS) entry which is preliminary data.</text>
</comment>
<dbReference type="Pfam" id="PF13376">
    <property type="entry name" value="OmdA"/>
    <property type="match status" value="1"/>
</dbReference>
<reference evidence="1 2" key="1">
    <citation type="submission" date="2020-07" db="EMBL/GenBank/DDBJ databases">
        <title>Sequencing the genomes of 1000 actinobacteria strains.</title>
        <authorList>
            <person name="Klenk H.-P."/>
        </authorList>
    </citation>
    <scope>NUCLEOTIDE SEQUENCE [LARGE SCALE GENOMIC DNA]</scope>
    <source>
        <strain evidence="1 2">DSM 7487</strain>
    </source>
</reference>
<dbReference type="Gene3D" id="2.40.30.100">
    <property type="entry name" value="AF2212/PG0164-like"/>
    <property type="match status" value="1"/>
</dbReference>
<evidence type="ECO:0000313" key="2">
    <source>
        <dbReference type="Proteomes" id="UP000521922"/>
    </source>
</evidence>
<dbReference type="InterPro" id="IPR015018">
    <property type="entry name" value="DUF1905"/>
</dbReference>
<protein>
    <recommendedName>
        <fullName evidence="3">DUF1905 domain-containing protein</fullName>
    </recommendedName>
</protein>
<dbReference type="EMBL" id="JACCBB010000001">
    <property type="protein sequence ID" value="NYD21581.1"/>
    <property type="molecule type" value="Genomic_DNA"/>
</dbReference>
<sequence>MAVEFTATLELHGRTATGLELPADVLERLGGGKRPAVTVTFAGHTYRTTVGAVGGRALVPVSAEVRAASGVAAGDELVVVLDLDTAPREVEVSADLASALETAGLRARFDALAPSRRKAHVSAVEGAKAEATRARRVAGVVEDLAP</sequence>
<evidence type="ECO:0000313" key="1">
    <source>
        <dbReference type="EMBL" id="NYD21581.1"/>
    </source>
</evidence>
<proteinExistence type="predicted"/>